<dbReference type="InterPro" id="IPR014043">
    <property type="entry name" value="Acyl_transferase_dom"/>
</dbReference>
<proteinExistence type="predicted"/>
<dbReference type="InterPro" id="IPR016035">
    <property type="entry name" value="Acyl_Trfase/lysoPLipase"/>
</dbReference>
<dbReference type="SMART" id="SM00825">
    <property type="entry name" value="PKS_KS"/>
    <property type="match status" value="1"/>
</dbReference>
<feature type="domain" description="Ketosynthase family 3 (KS3)" evidence="4">
    <location>
        <begin position="22"/>
        <end position="427"/>
    </location>
</feature>
<organism evidence="5 6">
    <name type="scientific">Vespula vulgaris</name>
    <name type="common">Yellow jacket</name>
    <name type="synonym">Wasp</name>
    <dbReference type="NCBI Taxonomy" id="7454"/>
    <lineage>
        <taxon>Eukaryota</taxon>
        <taxon>Metazoa</taxon>
        <taxon>Ecdysozoa</taxon>
        <taxon>Arthropoda</taxon>
        <taxon>Hexapoda</taxon>
        <taxon>Insecta</taxon>
        <taxon>Pterygota</taxon>
        <taxon>Neoptera</taxon>
        <taxon>Endopterygota</taxon>
        <taxon>Hymenoptera</taxon>
        <taxon>Apocrita</taxon>
        <taxon>Aculeata</taxon>
        <taxon>Vespoidea</taxon>
        <taxon>Vespidae</taxon>
        <taxon>Vespinae</taxon>
        <taxon>Vespula</taxon>
    </lineage>
</organism>
<accession>A0A834NCZ7</accession>
<dbReference type="Gene3D" id="3.40.47.10">
    <property type="match status" value="1"/>
</dbReference>
<evidence type="ECO:0000313" key="5">
    <source>
        <dbReference type="EMBL" id="KAF7404702.1"/>
    </source>
</evidence>
<dbReference type="Gene3D" id="3.30.70.3290">
    <property type="match status" value="1"/>
</dbReference>
<evidence type="ECO:0000256" key="1">
    <source>
        <dbReference type="ARBA" id="ARBA00022450"/>
    </source>
</evidence>
<dbReference type="InterPro" id="IPR018201">
    <property type="entry name" value="Ketoacyl_synth_AS"/>
</dbReference>
<dbReference type="AlphaFoldDB" id="A0A834NCZ7"/>
<gene>
    <name evidence="5" type="ORF">HZH66_003608</name>
</gene>
<dbReference type="EMBL" id="JACSEA010000003">
    <property type="protein sequence ID" value="KAF7404702.1"/>
    <property type="molecule type" value="Genomic_DNA"/>
</dbReference>
<evidence type="ECO:0000256" key="3">
    <source>
        <dbReference type="ARBA" id="ARBA00022679"/>
    </source>
</evidence>
<dbReference type="Proteomes" id="UP000614350">
    <property type="component" value="Unassembled WGS sequence"/>
</dbReference>
<dbReference type="Pfam" id="PF00109">
    <property type="entry name" value="ketoacyl-synt"/>
    <property type="match status" value="1"/>
</dbReference>
<dbReference type="GO" id="GO:0004315">
    <property type="term" value="F:3-oxoacyl-[acyl-carrier-protein] synthase activity"/>
    <property type="evidence" value="ECO:0007669"/>
    <property type="project" value="InterPro"/>
</dbReference>
<reference evidence="5" key="1">
    <citation type="journal article" date="2020" name="G3 (Bethesda)">
        <title>High-Quality Assemblies for Three Invasive Social Wasps from the &lt;i&gt;Vespula&lt;/i&gt; Genus.</title>
        <authorList>
            <person name="Harrop T.W.R."/>
            <person name="Guhlin J."/>
            <person name="McLaughlin G.M."/>
            <person name="Permina E."/>
            <person name="Stockwell P."/>
            <person name="Gilligan J."/>
            <person name="Le Lec M.F."/>
            <person name="Gruber M.A.M."/>
            <person name="Quinn O."/>
            <person name="Lovegrove M."/>
            <person name="Duncan E.J."/>
            <person name="Remnant E.J."/>
            <person name="Van Eeckhoven J."/>
            <person name="Graham B."/>
            <person name="Knapp R.A."/>
            <person name="Langford K.W."/>
            <person name="Kronenberg Z."/>
            <person name="Press M.O."/>
            <person name="Eacker S.M."/>
            <person name="Wilson-Rankin E.E."/>
            <person name="Purcell J."/>
            <person name="Lester P.J."/>
            <person name="Dearden P.K."/>
        </authorList>
    </citation>
    <scope>NUCLEOTIDE SEQUENCE</scope>
    <source>
        <strain evidence="5">Marl-1</strain>
    </source>
</reference>
<keyword evidence="3" id="KW-0808">Transferase</keyword>
<dbReference type="PANTHER" id="PTHR43775:SF23">
    <property type="entry name" value="FATTY ACID SYNTHASE 3"/>
    <property type="match status" value="1"/>
</dbReference>
<dbReference type="PANTHER" id="PTHR43775">
    <property type="entry name" value="FATTY ACID SYNTHASE"/>
    <property type="match status" value="1"/>
</dbReference>
<dbReference type="Pfam" id="PF16197">
    <property type="entry name" value="KAsynt_C_assoc"/>
    <property type="match status" value="1"/>
</dbReference>
<dbReference type="GO" id="GO:0004312">
    <property type="term" value="F:fatty acid synthase activity"/>
    <property type="evidence" value="ECO:0007669"/>
    <property type="project" value="TreeGrafter"/>
</dbReference>
<keyword evidence="6" id="KW-1185">Reference proteome</keyword>
<dbReference type="Pfam" id="PF02801">
    <property type="entry name" value="Ketoacyl-synt_C"/>
    <property type="match status" value="1"/>
</dbReference>
<evidence type="ECO:0000256" key="2">
    <source>
        <dbReference type="ARBA" id="ARBA00022553"/>
    </source>
</evidence>
<dbReference type="SUPFAM" id="SSF52151">
    <property type="entry name" value="FabD/lysophospholipase-like"/>
    <property type="match status" value="1"/>
</dbReference>
<dbReference type="InterPro" id="IPR014030">
    <property type="entry name" value="Ketoacyl_synth_N"/>
</dbReference>
<dbReference type="InterPro" id="IPR016039">
    <property type="entry name" value="Thiolase-like"/>
</dbReference>
<dbReference type="SUPFAM" id="SSF53901">
    <property type="entry name" value="Thiolase-like"/>
    <property type="match status" value="1"/>
</dbReference>
<protein>
    <recommendedName>
        <fullName evidence="4">Ketosynthase family 3 (KS3) domain-containing protein</fullName>
    </recommendedName>
</protein>
<dbReference type="InterPro" id="IPR050091">
    <property type="entry name" value="PKS_NRPS_Biosynth_Enz"/>
</dbReference>
<dbReference type="PROSITE" id="PS52004">
    <property type="entry name" value="KS3_2"/>
    <property type="match status" value="1"/>
</dbReference>
<evidence type="ECO:0000313" key="6">
    <source>
        <dbReference type="Proteomes" id="UP000614350"/>
    </source>
</evidence>
<dbReference type="Pfam" id="PF00698">
    <property type="entry name" value="Acyl_transf_1"/>
    <property type="match status" value="1"/>
</dbReference>
<name>A0A834NCZ7_VESVU</name>
<evidence type="ECO:0000259" key="4">
    <source>
        <dbReference type="PROSITE" id="PS52004"/>
    </source>
</evidence>
<dbReference type="InterPro" id="IPR032821">
    <property type="entry name" value="PKS_assoc"/>
</dbReference>
<keyword evidence="1" id="KW-0596">Phosphopantetheine</keyword>
<dbReference type="InterPro" id="IPR014031">
    <property type="entry name" value="Ketoacyl_synth_C"/>
</dbReference>
<dbReference type="InterPro" id="IPR020841">
    <property type="entry name" value="PKS_Beta-ketoAc_synthase_dom"/>
</dbReference>
<dbReference type="CDD" id="cd00833">
    <property type="entry name" value="PKS"/>
    <property type="match status" value="1"/>
</dbReference>
<dbReference type="GO" id="GO:0006633">
    <property type="term" value="P:fatty acid biosynthetic process"/>
    <property type="evidence" value="ECO:0007669"/>
    <property type="project" value="InterPro"/>
</dbReference>
<comment type="caution">
    <text evidence="5">The sequence shown here is derived from an EMBL/GenBank/DDBJ whole genome shotgun (WGS) entry which is preliminary data.</text>
</comment>
<keyword evidence="2" id="KW-0597">Phosphoprotein</keyword>
<dbReference type="PROSITE" id="PS00606">
    <property type="entry name" value="KS3_1"/>
    <property type="match status" value="1"/>
</dbReference>
<sequence length="587" mass="65438">MREHKKTKESYKYFKFANPEPGEEVVISGIAGRFPESNNVEELKDNLFNCKDCVTDENCRWKLDHPKIPNRIGKINNIEKFDALFFGIHFKQAYTMDPMSRMMLEHTYEAIVDAGFNPEDIRGTKTGVFIGTCFTDSDASWFHDKHQVNTISITGCSKNMMPQNISFWLGLTGPSFVVDTACSSSLYAVEHAYRAIRSGQCDYAIVGGSNLCLHPYVSLHISCLGLLNQDGRCKVFDEDANGYTRGEGISVVFLQKAKTAKRIYATIIHAKTNCDGYKEEGITFPSNKIQSTLFKKFYEECNIPMTCIPYIEAHGTGTRVGDHEELNAIDHIFTKNRANPLKIGSLKSNIGHTEGASGISSVAKVIISMESGLIPPNVNFNIPRKDVQALMEGRLEVVTQPTPLDGEYIAINSFGFGGANAHVLLRSNSKMKHNNGLPDDDLPRLVAVSGRTAEAVDTILNEIHNRPLDIEFIRLLHDIHHKAIPGHLYRGFTITDLKPSDTEVREIECFSGTKKPICFVFTGMDSQWLEMGQALIRLPIFAKSIEKCHSVLKSHKLNIYEILTGKENNLLDNILHSSVGTAAVQVT</sequence>